<dbReference type="HOGENOM" id="CLU_159373_0_0_3"/>
<dbReference type="RefSeq" id="WP_011820661.1">
    <property type="nucleotide sequence ID" value="NC_008817.1"/>
</dbReference>
<dbReference type="InterPro" id="IPR005182">
    <property type="entry name" value="YdbS-like_PH"/>
</dbReference>
<reference evidence="3 4" key="1">
    <citation type="journal article" date="2007" name="PLoS Genet.">
        <title>Patterns and implications of gene gain and loss in the evolution of Prochlorococcus.</title>
        <authorList>
            <person name="Kettler G.C."/>
            <person name="Martiny A.C."/>
            <person name="Huang K."/>
            <person name="Zucker J."/>
            <person name="Coleman M.L."/>
            <person name="Rodrigue S."/>
            <person name="Chen F."/>
            <person name="Lapidus A."/>
            <person name="Ferriera S."/>
            <person name="Johnson J."/>
            <person name="Steglich C."/>
            <person name="Church G.M."/>
            <person name="Richardson P."/>
            <person name="Chisholm S.W."/>
        </authorList>
    </citation>
    <scope>NUCLEOTIDE SEQUENCE [LARGE SCALE GENOMIC DNA]</scope>
    <source>
        <strain evidence="3 4">MIT 9515</strain>
    </source>
</reference>
<evidence type="ECO:0000313" key="4">
    <source>
        <dbReference type="Proteomes" id="UP000001589"/>
    </source>
</evidence>
<organism evidence="3 4">
    <name type="scientific">Prochlorococcus marinus (strain MIT 9515)</name>
    <dbReference type="NCBI Taxonomy" id="167542"/>
    <lineage>
        <taxon>Bacteria</taxon>
        <taxon>Bacillati</taxon>
        <taxon>Cyanobacteriota</taxon>
        <taxon>Cyanophyceae</taxon>
        <taxon>Synechococcales</taxon>
        <taxon>Prochlorococcaceae</taxon>
        <taxon>Prochlorococcus</taxon>
    </lineage>
</organism>
<gene>
    <name evidence="3" type="ordered locus">P9515_13571</name>
</gene>
<keyword evidence="1" id="KW-1133">Transmembrane helix</keyword>
<dbReference type="STRING" id="167542.P9515_13571"/>
<dbReference type="Pfam" id="PF03703">
    <property type="entry name" value="bPH_2"/>
    <property type="match status" value="1"/>
</dbReference>
<dbReference type="OrthoDB" id="512269at2"/>
<feature type="transmembrane region" description="Helical" evidence="1">
    <location>
        <begin position="20"/>
        <end position="44"/>
    </location>
</feature>
<proteinExistence type="predicted"/>
<dbReference type="KEGG" id="pmc:P9515_13571"/>
<keyword evidence="1" id="KW-0472">Membrane</keyword>
<sequence>MININEESFYEGGPAKSDLIINLFAGLTLLGLPFTFAAIVRALWLRYKITNKRITIDGGWFGKNKTQVSLSNIEEIRSIPRGFGSYGDMVLILNDGSKVEMKSLPLFREKQKFIEENMIKRSQTLNLNEVEGFATKS</sequence>
<dbReference type="AlphaFoldDB" id="A2BXQ3"/>
<evidence type="ECO:0000259" key="2">
    <source>
        <dbReference type="Pfam" id="PF03703"/>
    </source>
</evidence>
<dbReference type="PANTHER" id="PTHR35688:SF2">
    <property type="entry name" value="NAD(P)-LINKED OXIDOREDUCTASE SUPERFAMILY PROTEIN"/>
    <property type="match status" value="1"/>
</dbReference>
<name>A2BXQ3_PROM5</name>
<evidence type="ECO:0000256" key="1">
    <source>
        <dbReference type="SAM" id="Phobius"/>
    </source>
</evidence>
<accession>A2BXQ3</accession>
<dbReference type="Proteomes" id="UP000001589">
    <property type="component" value="Chromosome"/>
</dbReference>
<feature type="domain" description="YdbS-like PH" evidence="2">
    <location>
        <begin position="44"/>
        <end position="111"/>
    </location>
</feature>
<dbReference type="GeneID" id="60202054"/>
<dbReference type="EMBL" id="CP000552">
    <property type="protein sequence ID" value="ABM72564.1"/>
    <property type="molecule type" value="Genomic_DNA"/>
</dbReference>
<dbReference type="PANTHER" id="PTHR35688">
    <property type="entry name" value="NAD(P)-LINKED OXIDOREDUCTASE SUPERFAMILY PROTEIN"/>
    <property type="match status" value="1"/>
</dbReference>
<protein>
    <recommendedName>
        <fullName evidence="2">YdbS-like PH domain-containing protein</fullName>
    </recommendedName>
</protein>
<dbReference type="eggNOG" id="COG0594">
    <property type="taxonomic scope" value="Bacteria"/>
</dbReference>
<evidence type="ECO:0000313" key="3">
    <source>
        <dbReference type="EMBL" id="ABM72564.1"/>
    </source>
</evidence>
<keyword evidence="1" id="KW-0812">Transmembrane</keyword>